<dbReference type="EMBL" id="ADMG01000002">
    <property type="protein sequence ID" value="EKB32332.1"/>
    <property type="molecule type" value="Genomic_DNA"/>
</dbReference>
<comment type="caution">
    <text evidence="2">The sequence shown here is derived from an EMBL/GenBank/DDBJ whole genome shotgun (WGS) entry which is preliminary data.</text>
</comment>
<organism evidence="2 3">
    <name type="scientific">Sutterella wadsworthensis 2_1_59BFAA</name>
    <dbReference type="NCBI Taxonomy" id="742823"/>
    <lineage>
        <taxon>Bacteria</taxon>
        <taxon>Pseudomonadati</taxon>
        <taxon>Pseudomonadota</taxon>
        <taxon>Betaproteobacteria</taxon>
        <taxon>Burkholderiales</taxon>
        <taxon>Sutterellaceae</taxon>
        <taxon>Sutterella</taxon>
    </lineage>
</organism>
<evidence type="ECO:0000313" key="2">
    <source>
        <dbReference type="EMBL" id="EKB32332.1"/>
    </source>
</evidence>
<dbReference type="PROSITE" id="PS50943">
    <property type="entry name" value="HTH_CROC1"/>
    <property type="match status" value="1"/>
</dbReference>
<dbReference type="InterPro" id="IPR001387">
    <property type="entry name" value="Cro/C1-type_HTH"/>
</dbReference>
<dbReference type="AlphaFoldDB" id="K1JXD8"/>
<dbReference type="CDD" id="cd00093">
    <property type="entry name" value="HTH_XRE"/>
    <property type="match status" value="1"/>
</dbReference>
<sequence length="116" mass="12739">MRAITEERAGTDMVFRVSVPANKADAVRRHLESMMMLLGESVVTIGAPEETPDLPPGPMLKKLRKERGLSQKSLAEQLGTNQVRVSDMEQGVRPITPEFATKLAAVFGVSARFFLV</sequence>
<dbReference type="GO" id="GO:0003677">
    <property type="term" value="F:DNA binding"/>
    <property type="evidence" value="ECO:0007669"/>
    <property type="project" value="InterPro"/>
</dbReference>
<dbReference type="HOGENOM" id="CLU_163847_0_0_4"/>
<dbReference type="RefSeq" id="WP_005432896.1">
    <property type="nucleotide sequence ID" value="NZ_JH815513.1"/>
</dbReference>
<feature type="domain" description="HTH cro/C1-type" evidence="1">
    <location>
        <begin position="60"/>
        <end position="114"/>
    </location>
</feature>
<evidence type="ECO:0000259" key="1">
    <source>
        <dbReference type="PROSITE" id="PS50943"/>
    </source>
</evidence>
<gene>
    <name evidence="2" type="ORF">HMPREF9465_00015</name>
</gene>
<accession>K1JXD8</accession>
<dbReference type="eggNOG" id="ENOG5030YFN">
    <property type="taxonomic scope" value="Bacteria"/>
</dbReference>
<protein>
    <recommendedName>
        <fullName evidence="1">HTH cro/C1-type domain-containing protein</fullName>
    </recommendedName>
</protein>
<dbReference type="OrthoDB" id="9812495at2"/>
<dbReference type="Gene3D" id="1.10.260.40">
    <property type="entry name" value="lambda repressor-like DNA-binding domains"/>
    <property type="match status" value="1"/>
</dbReference>
<dbReference type="Proteomes" id="UP000005835">
    <property type="component" value="Unassembled WGS sequence"/>
</dbReference>
<evidence type="ECO:0000313" key="3">
    <source>
        <dbReference type="Proteomes" id="UP000005835"/>
    </source>
</evidence>
<keyword evidence="3" id="KW-1185">Reference proteome</keyword>
<proteinExistence type="predicted"/>
<dbReference type="InterPro" id="IPR010982">
    <property type="entry name" value="Lambda_DNA-bd_dom_sf"/>
</dbReference>
<dbReference type="SUPFAM" id="SSF47413">
    <property type="entry name" value="lambda repressor-like DNA-binding domains"/>
    <property type="match status" value="1"/>
</dbReference>
<dbReference type="SMART" id="SM00530">
    <property type="entry name" value="HTH_XRE"/>
    <property type="match status" value="1"/>
</dbReference>
<reference evidence="2 3" key="1">
    <citation type="submission" date="2012-05" db="EMBL/GenBank/DDBJ databases">
        <title>The Genome Sequence of Sutterella wadsworthensis 2_1_59BFAA.</title>
        <authorList>
            <consortium name="The Broad Institute Genome Sequencing Platform"/>
            <person name="Earl A."/>
            <person name="Ward D."/>
            <person name="Feldgarden M."/>
            <person name="Gevers D."/>
            <person name="Daigneault M."/>
            <person name="Strauss J."/>
            <person name="Allen-Vercoe E."/>
            <person name="Walker B."/>
            <person name="Young S.K."/>
            <person name="Zeng Q."/>
            <person name="Gargeya S."/>
            <person name="Fitzgerald M."/>
            <person name="Haas B."/>
            <person name="Abouelleil A."/>
            <person name="Alvarado L."/>
            <person name="Arachchi H.M."/>
            <person name="Berlin A.M."/>
            <person name="Chapman S.B."/>
            <person name="Goldberg J."/>
            <person name="Griggs A."/>
            <person name="Gujja S."/>
            <person name="Hansen M."/>
            <person name="Howarth C."/>
            <person name="Imamovic A."/>
            <person name="Larimer J."/>
            <person name="McCowen C."/>
            <person name="Montmayeur A."/>
            <person name="Murphy C."/>
            <person name="Neiman D."/>
            <person name="Pearson M."/>
            <person name="Priest M."/>
            <person name="Roberts A."/>
            <person name="Saif S."/>
            <person name="Shea T."/>
            <person name="Sisk P."/>
            <person name="Sykes S."/>
            <person name="Wortman J."/>
            <person name="Nusbaum C."/>
            <person name="Birren B."/>
        </authorList>
    </citation>
    <scope>NUCLEOTIDE SEQUENCE [LARGE SCALE GENOMIC DNA]</scope>
    <source>
        <strain evidence="2 3">2_1_59BFAA</strain>
    </source>
</reference>
<dbReference type="PATRIC" id="fig|742823.3.peg.15"/>
<dbReference type="Pfam" id="PF01381">
    <property type="entry name" value="HTH_3"/>
    <property type="match status" value="1"/>
</dbReference>
<name>K1JXD8_9BURK</name>